<name>A0A732D6J2_SALDU</name>
<feature type="domain" description="Transposase Tn5-like N-terminal" evidence="1">
    <location>
        <begin position="10"/>
        <end position="52"/>
    </location>
</feature>
<organism evidence="2">
    <name type="scientific">Salmonella dublin</name>
    <dbReference type="NCBI Taxonomy" id="98360"/>
    <lineage>
        <taxon>Bacteria</taxon>
        <taxon>Pseudomonadati</taxon>
        <taxon>Pseudomonadota</taxon>
        <taxon>Gammaproteobacteria</taxon>
        <taxon>Enterobacterales</taxon>
        <taxon>Enterobacteriaceae</taxon>
        <taxon>Salmonella</taxon>
    </lineage>
</organism>
<evidence type="ECO:0000259" key="1">
    <source>
        <dbReference type="Pfam" id="PF14706"/>
    </source>
</evidence>
<proteinExistence type="predicted"/>
<protein>
    <recommendedName>
        <fullName evidence="1">Transposase Tn5-like N-terminal domain-containing protein</fullName>
    </recommendedName>
</protein>
<gene>
    <name evidence="2" type="ORF">G4G51_004584</name>
</gene>
<evidence type="ECO:0000313" key="2">
    <source>
        <dbReference type="EMBL" id="HAE4979929.1"/>
    </source>
</evidence>
<dbReference type="EMBL" id="DAASCL010000074">
    <property type="protein sequence ID" value="HAE4979929.1"/>
    <property type="molecule type" value="Genomic_DNA"/>
</dbReference>
<dbReference type="AlphaFoldDB" id="A0A732D6J2"/>
<sequence>MVNQAQTSLSWLDEDINLSVFSDRRHASCFKNLMQKLWRGMGESLPFACQEMQRQKRLPTALRKSAAVRYPGSALITHRSG</sequence>
<dbReference type="Pfam" id="PF14706">
    <property type="entry name" value="Tnp_DNA_bind"/>
    <property type="match status" value="1"/>
</dbReference>
<accession>A0A732D6J2</accession>
<reference evidence="2" key="2">
    <citation type="submission" date="2018-07" db="EMBL/GenBank/DDBJ databases">
        <authorList>
            <consortium name="NCBI Pathogen Detection Project"/>
        </authorList>
    </citation>
    <scope>NUCLEOTIDE SEQUENCE</scope>
    <source>
        <strain evidence="2">10-1049</strain>
    </source>
</reference>
<dbReference type="InterPro" id="IPR014735">
    <property type="entry name" value="Transposase_Tn5-like_N"/>
</dbReference>
<reference evidence="2" key="1">
    <citation type="journal article" date="2018" name="Genome Biol.">
        <title>SKESA: strategic k-mer extension for scrupulous assemblies.</title>
        <authorList>
            <person name="Souvorov A."/>
            <person name="Agarwala R."/>
            <person name="Lipman D.J."/>
        </authorList>
    </citation>
    <scope>NUCLEOTIDE SEQUENCE</scope>
    <source>
        <strain evidence="2">10-1049</strain>
    </source>
</reference>
<comment type="caution">
    <text evidence="2">The sequence shown here is derived from an EMBL/GenBank/DDBJ whole genome shotgun (WGS) entry which is preliminary data.</text>
</comment>